<name>A0ABT8BTY3_9VIBR</name>
<dbReference type="EMBL" id="JAUFQC010000001">
    <property type="protein sequence ID" value="MDN3609533.1"/>
    <property type="molecule type" value="Genomic_DNA"/>
</dbReference>
<dbReference type="RefSeq" id="WP_290311316.1">
    <property type="nucleotide sequence ID" value="NZ_JAUFQC010000001.1"/>
</dbReference>
<gene>
    <name evidence="1" type="ORF">QWZ16_07435</name>
</gene>
<evidence type="ECO:0000313" key="1">
    <source>
        <dbReference type="EMBL" id="MDN3609533.1"/>
    </source>
</evidence>
<accession>A0ABT8BTY3</accession>
<keyword evidence="2" id="KW-1185">Reference proteome</keyword>
<dbReference type="Proteomes" id="UP001238540">
    <property type="component" value="Unassembled WGS sequence"/>
</dbReference>
<organism evidence="1 2">
    <name type="scientific">Vibrio ostreicida</name>
    <dbReference type="NCBI Taxonomy" id="526588"/>
    <lineage>
        <taxon>Bacteria</taxon>
        <taxon>Pseudomonadati</taxon>
        <taxon>Pseudomonadota</taxon>
        <taxon>Gammaproteobacteria</taxon>
        <taxon>Vibrionales</taxon>
        <taxon>Vibrionaceae</taxon>
        <taxon>Vibrio</taxon>
    </lineage>
</organism>
<evidence type="ECO:0000313" key="2">
    <source>
        <dbReference type="Proteomes" id="UP001238540"/>
    </source>
</evidence>
<reference evidence="2" key="1">
    <citation type="journal article" date="2019" name="Int. J. Syst. Evol. Microbiol.">
        <title>The Global Catalogue of Microorganisms (GCM) 10K type strain sequencing project: providing services to taxonomists for standard genome sequencing and annotation.</title>
        <authorList>
            <consortium name="The Broad Institute Genomics Platform"/>
            <consortium name="The Broad Institute Genome Sequencing Center for Infectious Disease"/>
            <person name="Wu L."/>
            <person name="Ma J."/>
        </authorList>
    </citation>
    <scope>NUCLEOTIDE SEQUENCE [LARGE SCALE GENOMIC DNA]</scope>
    <source>
        <strain evidence="2">CECT 7398</strain>
    </source>
</reference>
<comment type="caution">
    <text evidence="1">The sequence shown here is derived from an EMBL/GenBank/DDBJ whole genome shotgun (WGS) entry which is preliminary data.</text>
</comment>
<sequence length="54" mass="6425">MTHRKKPSNLSKILNRIFIVYHVVNWLYSNEENEPLYFSRLITDQVMLTSIASN</sequence>
<protein>
    <submittedName>
        <fullName evidence="1">Uncharacterized protein</fullName>
    </submittedName>
</protein>
<proteinExistence type="predicted"/>